<dbReference type="SUPFAM" id="SSF51735">
    <property type="entry name" value="NAD(P)-binding Rossmann-fold domains"/>
    <property type="match status" value="1"/>
</dbReference>
<protein>
    <recommendedName>
        <fullName evidence="7">N-acetyl-gamma-glutamyl-phosphate reductase</fullName>
        <shortName evidence="7">AGPR</shortName>
        <ecNumber evidence="7">1.2.1.38</ecNumber>
    </recommendedName>
    <alternativeName>
        <fullName evidence="7">N-acetyl-glutamate semialdehyde dehydrogenase</fullName>
        <shortName evidence="7">NAGSA dehydrogenase</shortName>
    </alternativeName>
</protein>
<keyword evidence="7" id="KW-0963">Cytoplasm</keyword>
<dbReference type="PANTHER" id="PTHR32338">
    <property type="entry name" value="N-ACETYL-GAMMA-GLUTAMYL-PHOSPHATE REDUCTASE, CHLOROPLASTIC-RELATED-RELATED"/>
    <property type="match status" value="1"/>
</dbReference>
<dbReference type="Gene3D" id="3.40.50.720">
    <property type="entry name" value="NAD(P)-binding Rossmann-like Domain"/>
    <property type="match status" value="1"/>
</dbReference>
<dbReference type="PANTHER" id="PTHR32338:SF10">
    <property type="entry name" value="N-ACETYL-GAMMA-GLUTAMYL-PHOSPHATE REDUCTASE, CHLOROPLASTIC-RELATED"/>
    <property type="match status" value="1"/>
</dbReference>
<dbReference type="FunFam" id="3.30.360.10:FF:000014">
    <property type="entry name" value="N-acetyl-gamma-glutamyl-phosphate reductase"/>
    <property type="match status" value="1"/>
</dbReference>
<dbReference type="GO" id="GO:0005737">
    <property type="term" value="C:cytoplasm"/>
    <property type="evidence" value="ECO:0007669"/>
    <property type="project" value="UniProtKB-SubCell"/>
</dbReference>
<dbReference type="PROSITE" id="PS01224">
    <property type="entry name" value="ARGC"/>
    <property type="match status" value="1"/>
</dbReference>
<dbReference type="Proteomes" id="UP000782312">
    <property type="component" value="Unassembled WGS sequence"/>
</dbReference>
<evidence type="ECO:0000256" key="8">
    <source>
        <dbReference type="PROSITE-ProRule" id="PRU10010"/>
    </source>
</evidence>
<dbReference type="NCBIfam" id="TIGR01850">
    <property type="entry name" value="argC"/>
    <property type="match status" value="1"/>
</dbReference>
<keyword evidence="3 7" id="KW-0028">Amino-acid biosynthesis</keyword>
<evidence type="ECO:0000256" key="3">
    <source>
        <dbReference type="ARBA" id="ARBA00022605"/>
    </source>
</evidence>
<dbReference type="AlphaFoldDB" id="A0A932HZH7"/>
<feature type="active site" evidence="7 8">
    <location>
        <position position="149"/>
    </location>
</feature>
<accession>A0A932HZH7</accession>
<evidence type="ECO:0000256" key="7">
    <source>
        <dbReference type="HAMAP-Rule" id="MF_00150"/>
    </source>
</evidence>
<comment type="caution">
    <text evidence="10">The sequence shown here is derived from an EMBL/GenBank/DDBJ whole genome shotgun (WGS) entry which is preliminary data.</text>
</comment>
<keyword evidence="4 7" id="KW-0521">NADP</keyword>
<dbReference type="InterPro" id="IPR036291">
    <property type="entry name" value="NAD(P)-bd_dom_sf"/>
</dbReference>
<dbReference type="InterPro" id="IPR050085">
    <property type="entry name" value="AGPR"/>
</dbReference>
<evidence type="ECO:0000256" key="1">
    <source>
        <dbReference type="ARBA" id="ARBA00004862"/>
    </source>
</evidence>
<name>A0A932HZH7_UNCTE</name>
<comment type="pathway">
    <text evidence="1 7">Amino-acid biosynthesis; L-arginine biosynthesis; N(2)-acetyl-L-ornithine from L-glutamate: step 3/4.</text>
</comment>
<dbReference type="EMBL" id="JACPUR010000016">
    <property type="protein sequence ID" value="MBI3127175.1"/>
    <property type="molecule type" value="Genomic_DNA"/>
</dbReference>
<dbReference type="GO" id="GO:0003942">
    <property type="term" value="F:N-acetyl-gamma-glutamyl-phosphate reductase activity"/>
    <property type="evidence" value="ECO:0007669"/>
    <property type="project" value="UniProtKB-UniRule"/>
</dbReference>
<dbReference type="Pfam" id="PF22698">
    <property type="entry name" value="Semialdhyde_dhC_1"/>
    <property type="match status" value="1"/>
</dbReference>
<dbReference type="CDD" id="cd23934">
    <property type="entry name" value="AGPR_1_C"/>
    <property type="match status" value="1"/>
</dbReference>
<dbReference type="EC" id="1.2.1.38" evidence="7"/>
<comment type="catalytic activity">
    <reaction evidence="6 7">
        <text>N-acetyl-L-glutamate 5-semialdehyde + phosphate + NADP(+) = N-acetyl-L-glutamyl 5-phosphate + NADPH + H(+)</text>
        <dbReference type="Rhea" id="RHEA:21588"/>
        <dbReference type="ChEBI" id="CHEBI:15378"/>
        <dbReference type="ChEBI" id="CHEBI:29123"/>
        <dbReference type="ChEBI" id="CHEBI:43474"/>
        <dbReference type="ChEBI" id="CHEBI:57783"/>
        <dbReference type="ChEBI" id="CHEBI:57936"/>
        <dbReference type="ChEBI" id="CHEBI:58349"/>
        <dbReference type="EC" id="1.2.1.38"/>
    </reaction>
</comment>
<dbReference type="Gene3D" id="3.30.360.10">
    <property type="entry name" value="Dihydrodipicolinate Reductase, domain 2"/>
    <property type="match status" value="1"/>
</dbReference>
<comment type="function">
    <text evidence="7">Catalyzes the NADPH-dependent reduction of N-acetyl-5-glutamyl phosphate to yield N-acetyl-L-glutamate 5-semialdehyde.</text>
</comment>
<dbReference type="GO" id="GO:0051287">
    <property type="term" value="F:NAD binding"/>
    <property type="evidence" value="ECO:0007669"/>
    <property type="project" value="InterPro"/>
</dbReference>
<dbReference type="SMART" id="SM00859">
    <property type="entry name" value="Semialdhyde_dh"/>
    <property type="match status" value="1"/>
</dbReference>
<comment type="similarity">
    <text evidence="7">Belongs to the NAGSA dehydrogenase family. Type 1 subfamily.</text>
</comment>
<dbReference type="CDD" id="cd17895">
    <property type="entry name" value="AGPR_1_N"/>
    <property type="match status" value="1"/>
</dbReference>
<dbReference type="SUPFAM" id="SSF55347">
    <property type="entry name" value="Glyceraldehyde-3-phosphate dehydrogenase-like, C-terminal domain"/>
    <property type="match status" value="1"/>
</dbReference>
<evidence type="ECO:0000256" key="6">
    <source>
        <dbReference type="ARBA" id="ARBA00050557"/>
    </source>
</evidence>
<dbReference type="InterPro" id="IPR000534">
    <property type="entry name" value="Semialdehyde_DH_NAD-bd"/>
</dbReference>
<feature type="domain" description="Semialdehyde dehydrogenase NAD-binding" evidence="9">
    <location>
        <begin position="3"/>
        <end position="141"/>
    </location>
</feature>
<gene>
    <name evidence="7" type="primary">argC</name>
    <name evidence="10" type="ORF">HYZ11_06195</name>
</gene>
<keyword evidence="2 7" id="KW-0055">Arginine biosynthesis</keyword>
<evidence type="ECO:0000313" key="11">
    <source>
        <dbReference type="Proteomes" id="UP000782312"/>
    </source>
</evidence>
<dbReference type="GO" id="GO:0006526">
    <property type="term" value="P:L-arginine biosynthetic process"/>
    <property type="evidence" value="ECO:0007669"/>
    <property type="project" value="UniProtKB-UniRule"/>
</dbReference>
<sequence>MHRVGVMGATGYTGFELLRLLASHGEIEFGPLTSESYAGKEVGEVFPALAGVVRGRFEKFAPGTFKGVDLVFCCLPHRVAMNSVPGLLDQDLKVVDFSADFRIQDPSVYTAWYKTAHICPERIPQAVYGIPELYRERIRKASLVANPGCYPTGAILGLYPLLKARLIRAGSIIVDSKSGVSGAGRKAELSLQFSEVNERFRAYGIATHRHTPEIEQELSAMAGEAVKVSFTPHLVPMTRGILSTIYAEAGPGATAARARQAYRDAYDGEPFMRLMPEGAFPDVSQVAGSNFLDIGFTLDERTGRFIVVTAIDNLVKGASGAAIQNMNLMLGLPETRGLAHPGFWM</sequence>
<dbReference type="InterPro" id="IPR000706">
    <property type="entry name" value="AGPR_type-1"/>
</dbReference>
<evidence type="ECO:0000256" key="5">
    <source>
        <dbReference type="ARBA" id="ARBA00023002"/>
    </source>
</evidence>
<evidence type="ECO:0000256" key="2">
    <source>
        <dbReference type="ARBA" id="ARBA00022571"/>
    </source>
</evidence>
<proteinExistence type="inferred from homology"/>
<dbReference type="InterPro" id="IPR023013">
    <property type="entry name" value="AGPR_AS"/>
</dbReference>
<dbReference type="InterPro" id="IPR058924">
    <property type="entry name" value="AGPR_dimerisation_dom"/>
</dbReference>
<evidence type="ECO:0000313" key="10">
    <source>
        <dbReference type="EMBL" id="MBI3127175.1"/>
    </source>
</evidence>
<keyword evidence="5 7" id="KW-0560">Oxidoreductase</keyword>
<dbReference type="GO" id="GO:0070401">
    <property type="term" value="F:NADP+ binding"/>
    <property type="evidence" value="ECO:0007669"/>
    <property type="project" value="InterPro"/>
</dbReference>
<dbReference type="HAMAP" id="MF_00150">
    <property type="entry name" value="ArgC_type1"/>
    <property type="match status" value="1"/>
</dbReference>
<evidence type="ECO:0000256" key="4">
    <source>
        <dbReference type="ARBA" id="ARBA00022857"/>
    </source>
</evidence>
<organism evidence="10 11">
    <name type="scientific">Tectimicrobiota bacterium</name>
    <dbReference type="NCBI Taxonomy" id="2528274"/>
    <lineage>
        <taxon>Bacteria</taxon>
        <taxon>Pseudomonadati</taxon>
        <taxon>Nitrospinota/Tectimicrobiota group</taxon>
        <taxon>Candidatus Tectimicrobiota</taxon>
    </lineage>
</organism>
<comment type="subcellular location">
    <subcellularLocation>
        <location evidence="7">Cytoplasm</location>
    </subcellularLocation>
</comment>
<reference evidence="10" key="1">
    <citation type="submission" date="2020-07" db="EMBL/GenBank/DDBJ databases">
        <title>Huge and variable diversity of episymbiotic CPR bacteria and DPANN archaea in groundwater ecosystems.</title>
        <authorList>
            <person name="He C.Y."/>
            <person name="Keren R."/>
            <person name="Whittaker M."/>
            <person name="Farag I.F."/>
            <person name="Doudna J."/>
            <person name="Cate J.H.D."/>
            <person name="Banfield J.F."/>
        </authorList>
    </citation>
    <scope>NUCLEOTIDE SEQUENCE</scope>
    <source>
        <strain evidence="10">NC_groundwater_763_Ag_S-0.2um_68_21</strain>
    </source>
</reference>
<dbReference type="Pfam" id="PF01118">
    <property type="entry name" value="Semialdhyde_dh"/>
    <property type="match status" value="1"/>
</dbReference>
<evidence type="ECO:0000259" key="9">
    <source>
        <dbReference type="SMART" id="SM00859"/>
    </source>
</evidence>